<name>A0A934R4Z2_9BACT</name>
<gene>
    <name evidence="2" type="ORF">JIN84_15590</name>
</gene>
<feature type="transmembrane region" description="Helical" evidence="1">
    <location>
        <begin position="127"/>
        <end position="144"/>
    </location>
</feature>
<sequence>MPEAPGHERLCGVMTAEISPPPIPKPRSVVRTAIAAILSLTLVMSLVNATVALASDSLVVFLGNHSLVGALPWVALPTLLMTFAVYGLMLLTPMIPKRWFIPLTLCGPVTALAALPLMIYFHTQAPWIAFGISVVQMVVCLVVLRKMRGSWSIRWPLFNVDQLGDRGFRWGHTAGFATVNLLVLLPATVAYLVVCGGLALNHYTGGFVSLRPEGMTMQARKYIRDDGKTVELVPMSHIGDSDFYQSLTASFSPTAVILMEGVSDKDKLFANKVGYKKTAQDLGLSEQQEFFKPKGELVAADVDISQFSKASLEYLKKTMTIHAKGVTPETLPLLMQPAPEDLPKRLIDDLLTLRNRHLLEVMEERLKTSDHIIIPWGAAHMPGISEGVLKAGFRVQDTEDFVAIRFSGRKTAGGG</sequence>
<dbReference type="AlphaFoldDB" id="A0A934R4Z2"/>
<keyword evidence="1" id="KW-0812">Transmembrane</keyword>
<accession>A0A934R4Z2</accession>
<evidence type="ECO:0000313" key="2">
    <source>
        <dbReference type="EMBL" id="MBK1817047.1"/>
    </source>
</evidence>
<feature type="transmembrane region" description="Helical" evidence="1">
    <location>
        <begin position="99"/>
        <end position="121"/>
    </location>
</feature>
<feature type="transmembrane region" description="Helical" evidence="1">
    <location>
        <begin position="33"/>
        <end position="54"/>
    </location>
</feature>
<evidence type="ECO:0000313" key="3">
    <source>
        <dbReference type="Proteomes" id="UP000600139"/>
    </source>
</evidence>
<keyword evidence="1" id="KW-1133">Transmembrane helix</keyword>
<keyword evidence="1" id="KW-0472">Membrane</keyword>
<dbReference type="RefSeq" id="WP_200351969.1">
    <property type="nucleotide sequence ID" value="NZ_JAENIK010000011.1"/>
</dbReference>
<organism evidence="2 3">
    <name type="scientific">Luteolibacter yonseiensis</name>
    <dbReference type="NCBI Taxonomy" id="1144680"/>
    <lineage>
        <taxon>Bacteria</taxon>
        <taxon>Pseudomonadati</taxon>
        <taxon>Verrucomicrobiota</taxon>
        <taxon>Verrucomicrobiia</taxon>
        <taxon>Verrucomicrobiales</taxon>
        <taxon>Verrucomicrobiaceae</taxon>
        <taxon>Luteolibacter</taxon>
    </lineage>
</organism>
<keyword evidence="3" id="KW-1185">Reference proteome</keyword>
<dbReference type="EMBL" id="JAENIK010000011">
    <property type="protein sequence ID" value="MBK1817047.1"/>
    <property type="molecule type" value="Genomic_DNA"/>
</dbReference>
<comment type="caution">
    <text evidence="2">The sequence shown here is derived from an EMBL/GenBank/DDBJ whole genome shotgun (WGS) entry which is preliminary data.</text>
</comment>
<evidence type="ECO:0000256" key="1">
    <source>
        <dbReference type="SAM" id="Phobius"/>
    </source>
</evidence>
<protein>
    <submittedName>
        <fullName evidence="2">Uncharacterized protein</fullName>
    </submittedName>
</protein>
<feature type="transmembrane region" description="Helical" evidence="1">
    <location>
        <begin position="74"/>
        <end position="92"/>
    </location>
</feature>
<proteinExistence type="predicted"/>
<reference evidence="2" key="1">
    <citation type="submission" date="2021-01" db="EMBL/GenBank/DDBJ databases">
        <title>Modified the classification status of verrucomicrobia.</title>
        <authorList>
            <person name="Feng X."/>
        </authorList>
    </citation>
    <scope>NUCLEOTIDE SEQUENCE</scope>
    <source>
        <strain evidence="2">JCM 18052</strain>
    </source>
</reference>
<dbReference type="Proteomes" id="UP000600139">
    <property type="component" value="Unassembled WGS sequence"/>
</dbReference>
<feature type="transmembrane region" description="Helical" evidence="1">
    <location>
        <begin position="176"/>
        <end position="200"/>
    </location>
</feature>